<gene>
    <name evidence="2" type="ORF">Clacol_009621</name>
</gene>
<dbReference type="Pfam" id="PF22041">
    <property type="entry name" value="GST_C_7"/>
    <property type="match status" value="1"/>
</dbReference>
<keyword evidence="3" id="KW-1185">Reference proteome</keyword>
<comment type="caution">
    <text evidence="2">The sequence shown here is derived from an EMBL/GenBank/DDBJ whole genome shotgun (WGS) entry which is preliminary data.</text>
</comment>
<dbReference type="Gene3D" id="3.40.30.10">
    <property type="entry name" value="Glutaredoxin"/>
    <property type="match status" value="1"/>
</dbReference>
<dbReference type="Proteomes" id="UP001050691">
    <property type="component" value="Unassembled WGS sequence"/>
</dbReference>
<accession>A0AAV5ALM5</accession>
<feature type="domain" description="GST N-terminal" evidence="1">
    <location>
        <begin position="9"/>
        <end position="106"/>
    </location>
</feature>
<dbReference type="SUPFAM" id="SSF47616">
    <property type="entry name" value="GST C-terminal domain-like"/>
    <property type="match status" value="1"/>
</dbReference>
<sequence length="256" mass="29301">MSTPSIILYDATGKNKPWNTISLKTRMALEYKQIPYRTVWLEYPEIEPTMLSIGAKPSGVKPDGEPWYTIPVIVDEINPGPDGKPVPITDSWVIAEYLDDKFPDYPLFPKGSKGLQRLLHESFIKVALYETAQLLLPRFYENFNEASQPYFRATREGYFRKTFAEMCPKGSTEWDETWKCLEKGLNELAASLDKNGPLMVNPYAMGKIFSYADITIASALYTYSTTYPTEWEKMCKWNGGRWGQLLDKCLALVTQK</sequence>
<dbReference type="AlphaFoldDB" id="A0AAV5ALM5"/>
<dbReference type="InterPro" id="IPR036282">
    <property type="entry name" value="Glutathione-S-Trfase_C_sf"/>
</dbReference>
<organism evidence="2 3">
    <name type="scientific">Clathrus columnatus</name>
    <dbReference type="NCBI Taxonomy" id="1419009"/>
    <lineage>
        <taxon>Eukaryota</taxon>
        <taxon>Fungi</taxon>
        <taxon>Dikarya</taxon>
        <taxon>Basidiomycota</taxon>
        <taxon>Agaricomycotina</taxon>
        <taxon>Agaricomycetes</taxon>
        <taxon>Phallomycetidae</taxon>
        <taxon>Phallales</taxon>
        <taxon>Clathraceae</taxon>
        <taxon>Clathrus</taxon>
    </lineage>
</organism>
<evidence type="ECO:0000313" key="3">
    <source>
        <dbReference type="Proteomes" id="UP001050691"/>
    </source>
</evidence>
<dbReference type="InterPro" id="IPR054416">
    <property type="entry name" value="GST_UstS-like_C"/>
</dbReference>
<dbReference type="SUPFAM" id="SSF52833">
    <property type="entry name" value="Thioredoxin-like"/>
    <property type="match status" value="1"/>
</dbReference>
<dbReference type="Pfam" id="PF13409">
    <property type="entry name" value="GST_N_2"/>
    <property type="match status" value="1"/>
</dbReference>
<dbReference type="PROSITE" id="PS50404">
    <property type="entry name" value="GST_NTER"/>
    <property type="match status" value="1"/>
</dbReference>
<evidence type="ECO:0000313" key="2">
    <source>
        <dbReference type="EMBL" id="GJJ15345.1"/>
    </source>
</evidence>
<dbReference type="EMBL" id="BPWL01000011">
    <property type="protein sequence ID" value="GJJ15345.1"/>
    <property type="molecule type" value="Genomic_DNA"/>
</dbReference>
<dbReference type="Gene3D" id="1.20.1050.10">
    <property type="match status" value="1"/>
</dbReference>
<evidence type="ECO:0000259" key="1">
    <source>
        <dbReference type="PROSITE" id="PS50404"/>
    </source>
</evidence>
<proteinExistence type="predicted"/>
<name>A0AAV5ALM5_9AGAM</name>
<reference evidence="2" key="1">
    <citation type="submission" date="2021-10" db="EMBL/GenBank/DDBJ databases">
        <title>De novo Genome Assembly of Clathrus columnatus (Basidiomycota, Fungi) Using Illumina and Nanopore Sequence Data.</title>
        <authorList>
            <person name="Ogiso-Tanaka E."/>
            <person name="Itagaki H."/>
            <person name="Hosoya T."/>
            <person name="Hosaka K."/>
        </authorList>
    </citation>
    <scope>NUCLEOTIDE SEQUENCE</scope>
    <source>
        <strain evidence="2">MO-923</strain>
    </source>
</reference>
<dbReference type="InterPro" id="IPR036249">
    <property type="entry name" value="Thioredoxin-like_sf"/>
</dbReference>
<dbReference type="InterPro" id="IPR004045">
    <property type="entry name" value="Glutathione_S-Trfase_N"/>
</dbReference>
<protein>
    <recommendedName>
        <fullName evidence="1">GST N-terminal domain-containing protein</fullName>
    </recommendedName>
</protein>